<dbReference type="Proteomes" id="UP000249218">
    <property type="component" value="Unassembled WGS sequence"/>
</dbReference>
<evidence type="ECO:0000313" key="2">
    <source>
        <dbReference type="EMBL" id="PZC73807.1"/>
    </source>
</evidence>
<feature type="chain" id="PRO_5015880988" evidence="1">
    <location>
        <begin position="26"/>
        <end position="276"/>
    </location>
</feature>
<dbReference type="AlphaFoldDB" id="A0A2W1BKK0"/>
<dbReference type="OrthoDB" id="7386281at2759"/>
<feature type="signal peptide" evidence="1">
    <location>
        <begin position="1"/>
        <end position="25"/>
    </location>
</feature>
<accession>A0A2W1BKK0</accession>
<keyword evidence="3" id="KW-1185">Reference proteome</keyword>
<keyword evidence="1" id="KW-0732">Signal</keyword>
<proteinExistence type="predicted"/>
<dbReference type="EMBL" id="KZ150084">
    <property type="protein sequence ID" value="PZC73807.1"/>
    <property type="molecule type" value="Genomic_DNA"/>
</dbReference>
<sequence>MASIRSLKKMLRLLLFYILLQSAAATLENDHKDNSVPEMGTEKTSYRDKIMSAFKILYKIRSLNNATGNEQLDSVLTTVTEVLDQIRNDFLELNESGFLEIEIPDKHGRLRRDVSNETIETTSVENNVTESNVTTTETPVTVTETVTTTKTLLPEEVKETNSTKNESGRRMLSLSDSTKMKAKLLSYLEDTFAEVEMKIKPLTSIKIKLSNDNIYKIGYIIATIDTLEVNLKKMRTDMGLNQDLWSDEKIIELFDRIKAASTAATRLIDTLRKYLP</sequence>
<organism evidence="2 3">
    <name type="scientific">Helicoverpa armigera</name>
    <name type="common">Cotton bollworm</name>
    <name type="synonym">Heliothis armigera</name>
    <dbReference type="NCBI Taxonomy" id="29058"/>
    <lineage>
        <taxon>Eukaryota</taxon>
        <taxon>Metazoa</taxon>
        <taxon>Ecdysozoa</taxon>
        <taxon>Arthropoda</taxon>
        <taxon>Hexapoda</taxon>
        <taxon>Insecta</taxon>
        <taxon>Pterygota</taxon>
        <taxon>Neoptera</taxon>
        <taxon>Endopterygota</taxon>
        <taxon>Lepidoptera</taxon>
        <taxon>Glossata</taxon>
        <taxon>Ditrysia</taxon>
        <taxon>Noctuoidea</taxon>
        <taxon>Noctuidae</taxon>
        <taxon>Heliothinae</taxon>
        <taxon>Helicoverpa</taxon>
    </lineage>
</organism>
<protein>
    <submittedName>
        <fullName evidence="2">Uncharacterized protein</fullName>
    </submittedName>
</protein>
<evidence type="ECO:0000256" key="1">
    <source>
        <dbReference type="SAM" id="SignalP"/>
    </source>
</evidence>
<gene>
    <name evidence="2" type="primary">HaOG208782</name>
    <name evidence="2" type="ORF">B5X24_HaOG208782</name>
</gene>
<evidence type="ECO:0000313" key="3">
    <source>
        <dbReference type="Proteomes" id="UP000249218"/>
    </source>
</evidence>
<reference evidence="2 3" key="1">
    <citation type="journal article" date="2017" name="BMC Biol.">
        <title>Genomic innovations, transcriptional plasticity and gene loss underlying the evolution and divergence of two highly polyphagous and invasive Helicoverpa pest species.</title>
        <authorList>
            <person name="Pearce S.L."/>
            <person name="Clarke D.F."/>
            <person name="East P.D."/>
            <person name="Elfekih S."/>
            <person name="Gordon K.H."/>
            <person name="Jermiin L.S."/>
            <person name="McGaughran A."/>
            <person name="Oakeshott J.G."/>
            <person name="Papanikolaou A."/>
            <person name="Perera O.P."/>
            <person name="Rane R.V."/>
            <person name="Richards S."/>
            <person name="Tay W.T."/>
            <person name="Walsh T.K."/>
            <person name="Anderson A."/>
            <person name="Anderson C.J."/>
            <person name="Asgari S."/>
            <person name="Board P.G."/>
            <person name="Bretschneider A."/>
            <person name="Campbell P.M."/>
            <person name="Chertemps T."/>
            <person name="Christeller J.T."/>
            <person name="Coppin C.W."/>
            <person name="Downes S.J."/>
            <person name="Duan G."/>
            <person name="Farnsworth C.A."/>
            <person name="Good R.T."/>
            <person name="Han L.B."/>
            <person name="Han Y.C."/>
            <person name="Hatje K."/>
            <person name="Horne I."/>
            <person name="Huang Y.P."/>
            <person name="Hughes D.S."/>
            <person name="Jacquin-Joly E."/>
            <person name="James W."/>
            <person name="Jhangiani S."/>
            <person name="Kollmar M."/>
            <person name="Kuwar S.S."/>
            <person name="Li S."/>
            <person name="Liu N.Y."/>
            <person name="Maibeche M.T."/>
            <person name="Miller J.R."/>
            <person name="Montagne N."/>
            <person name="Perry T."/>
            <person name="Qu J."/>
            <person name="Song S.V."/>
            <person name="Sutton G.G."/>
            <person name="Vogel H."/>
            <person name="Walenz B.P."/>
            <person name="Xu W."/>
            <person name="Zhang H.J."/>
            <person name="Zou Z."/>
            <person name="Batterham P."/>
            <person name="Edwards O.R."/>
            <person name="Feyereisen R."/>
            <person name="Gibbs R.A."/>
            <person name="Heckel D.G."/>
            <person name="McGrath A."/>
            <person name="Robin C."/>
            <person name="Scherer S.E."/>
            <person name="Worley K.C."/>
            <person name="Wu Y.D."/>
        </authorList>
    </citation>
    <scope>NUCLEOTIDE SEQUENCE [LARGE SCALE GENOMIC DNA]</scope>
    <source>
        <strain evidence="2">Harm_GR_Male_#8</strain>
        <tissue evidence="2">Whole organism</tissue>
    </source>
</reference>
<name>A0A2W1BKK0_HELAM</name>